<keyword evidence="4 8" id="KW-0658">Purine biosynthesis</keyword>
<dbReference type="HAMAP" id="MF_00421">
    <property type="entry name" value="PurQ"/>
    <property type="match status" value="1"/>
</dbReference>
<dbReference type="InterPro" id="IPR010075">
    <property type="entry name" value="PRibForGlyAmidine_synth_PurQ"/>
</dbReference>
<dbReference type="Proteomes" id="UP000178082">
    <property type="component" value="Unassembled WGS sequence"/>
</dbReference>
<keyword evidence="1 8" id="KW-0963">Cytoplasm</keyword>
<dbReference type="NCBIfam" id="NF002957">
    <property type="entry name" value="PRK03619.1"/>
    <property type="match status" value="1"/>
</dbReference>
<dbReference type="GO" id="GO:0005524">
    <property type="term" value="F:ATP binding"/>
    <property type="evidence" value="ECO:0007669"/>
    <property type="project" value="UniProtKB-KW"/>
</dbReference>
<name>A0A1F7SIA2_9BACT</name>
<dbReference type="InterPro" id="IPR029062">
    <property type="entry name" value="Class_I_gatase-like"/>
</dbReference>
<reference evidence="9 10" key="1">
    <citation type="journal article" date="2016" name="Nat. Commun.">
        <title>Thousands of microbial genomes shed light on interconnected biogeochemical processes in an aquifer system.</title>
        <authorList>
            <person name="Anantharaman K."/>
            <person name="Brown C.T."/>
            <person name="Hug L.A."/>
            <person name="Sharon I."/>
            <person name="Castelle C.J."/>
            <person name="Probst A.J."/>
            <person name="Thomas B.C."/>
            <person name="Singh A."/>
            <person name="Wilkins M.J."/>
            <person name="Karaoz U."/>
            <person name="Brodie E.L."/>
            <person name="Williams K.H."/>
            <person name="Hubbard S.S."/>
            <person name="Banfield J.F."/>
        </authorList>
    </citation>
    <scope>NUCLEOTIDE SEQUENCE [LARGE SCALE GENOMIC DNA]</scope>
</reference>
<keyword evidence="2 8" id="KW-0436">Ligase</keyword>
<dbReference type="GO" id="GO:0004642">
    <property type="term" value="F:phosphoribosylformylglycinamidine synthase activity"/>
    <property type="evidence" value="ECO:0007669"/>
    <property type="project" value="UniProtKB-UniRule"/>
</dbReference>
<dbReference type="Gene3D" id="3.40.50.880">
    <property type="match status" value="1"/>
</dbReference>
<feature type="active site" evidence="8">
    <location>
        <position position="203"/>
    </location>
</feature>
<evidence type="ECO:0000256" key="4">
    <source>
        <dbReference type="ARBA" id="ARBA00022755"/>
    </source>
</evidence>
<evidence type="ECO:0000313" key="10">
    <source>
        <dbReference type="Proteomes" id="UP000178082"/>
    </source>
</evidence>
<dbReference type="Pfam" id="PF13507">
    <property type="entry name" value="GATase_5"/>
    <property type="match status" value="1"/>
</dbReference>
<dbReference type="PANTHER" id="PTHR47552:SF1">
    <property type="entry name" value="PHOSPHORIBOSYLFORMYLGLYCINAMIDINE SYNTHASE SUBUNIT PURQ"/>
    <property type="match status" value="1"/>
</dbReference>
<dbReference type="SUPFAM" id="SSF52317">
    <property type="entry name" value="Class I glutamine amidotransferase-like"/>
    <property type="match status" value="1"/>
</dbReference>
<evidence type="ECO:0000256" key="6">
    <source>
        <dbReference type="ARBA" id="ARBA00022840"/>
    </source>
</evidence>
<dbReference type="STRING" id="1817883.A3G31_08375"/>
<comment type="catalytic activity">
    <reaction evidence="8">
        <text>N(2)-formyl-N(1)-(5-phospho-beta-D-ribosyl)glycinamide + L-glutamine + ATP + H2O = 2-formamido-N(1)-(5-O-phospho-beta-D-ribosyl)acetamidine + L-glutamate + ADP + phosphate + H(+)</text>
        <dbReference type="Rhea" id="RHEA:17129"/>
        <dbReference type="ChEBI" id="CHEBI:15377"/>
        <dbReference type="ChEBI" id="CHEBI:15378"/>
        <dbReference type="ChEBI" id="CHEBI:29985"/>
        <dbReference type="ChEBI" id="CHEBI:30616"/>
        <dbReference type="ChEBI" id="CHEBI:43474"/>
        <dbReference type="ChEBI" id="CHEBI:58359"/>
        <dbReference type="ChEBI" id="CHEBI:147286"/>
        <dbReference type="ChEBI" id="CHEBI:147287"/>
        <dbReference type="ChEBI" id="CHEBI:456216"/>
        <dbReference type="EC" id="6.3.5.3"/>
    </reaction>
</comment>
<comment type="subunit">
    <text evidence="8">Part of the FGAM synthase complex composed of 1 PurL, 1 PurQ and 2 PurS subunits.</text>
</comment>
<evidence type="ECO:0000313" key="9">
    <source>
        <dbReference type="EMBL" id="OGL53501.1"/>
    </source>
</evidence>
<dbReference type="GO" id="GO:0004359">
    <property type="term" value="F:glutaminase activity"/>
    <property type="evidence" value="ECO:0007669"/>
    <property type="project" value="UniProtKB-EC"/>
</dbReference>
<organism evidence="9 10">
    <name type="scientific">Candidatus Schekmanbacteria bacterium RIFCSPLOWO2_12_FULL_38_15</name>
    <dbReference type="NCBI Taxonomy" id="1817883"/>
    <lineage>
        <taxon>Bacteria</taxon>
        <taxon>Candidatus Schekmaniibacteriota</taxon>
    </lineage>
</organism>
<evidence type="ECO:0000256" key="8">
    <source>
        <dbReference type="HAMAP-Rule" id="MF_00421"/>
    </source>
</evidence>
<keyword evidence="3 8" id="KW-0547">Nucleotide-binding</keyword>
<gene>
    <name evidence="8" type="primary">purQ</name>
    <name evidence="9" type="ORF">A3G31_08375</name>
</gene>
<dbReference type="AlphaFoldDB" id="A0A1F7SIA2"/>
<evidence type="ECO:0000256" key="5">
    <source>
        <dbReference type="ARBA" id="ARBA00022801"/>
    </source>
</evidence>
<comment type="function">
    <text evidence="8">Part of the phosphoribosylformylglycinamidine synthase complex involved in the purines biosynthetic pathway. Catalyzes the ATP-dependent conversion of formylglycinamide ribonucleotide (FGAR) and glutamine to yield formylglycinamidine ribonucleotide (FGAM) and glutamate. The FGAM synthase complex is composed of three subunits. PurQ produces an ammonia molecule by converting glutamine to glutamate. PurL transfers the ammonia molecule to FGAR to form FGAM in an ATP-dependent manner. PurS interacts with PurQ and PurL and is thought to assist in the transfer of the ammonia molecule from PurQ to PurL.</text>
</comment>
<proteinExistence type="inferred from homology"/>
<keyword evidence="6 8" id="KW-0067">ATP-binding</keyword>
<dbReference type="EC" id="6.3.5.3" evidence="8"/>
<dbReference type="EC" id="3.5.1.2" evidence="8"/>
<comment type="catalytic activity">
    <reaction evidence="8">
        <text>L-glutamine + H2O = L-glutamate + NH4(+)</text>
        <dbReference type="Rhea" id="RHEA:15889"/>
        <dbReference type="ChEBI" id="CHEBI:15377"/>
        <dbReference type="ChEBI" id="CHEBI:28938"/>
        <dbReference type="ChEBI" id="CHEBI:29985"/>
        <dbReference type="ChEBI" id="CHEBI:58359"/>
        <dbReference type="EC" id="3.5.1.2"/>
    </reaction>
</comment>
<comment type="pathway">
    <text evidence="8">Purine metabolism; IMP biosynthesis via de novo pathway; 5-amino-1-(5-phospho-D-ribosyl)imidazole from N(2)-formyl-N(1)-(5-phospho-D-ribosyl)glycinamide: step 1/2.</text>
</comment>
<dbReference type="EMBL" id="MGDI01000025">
    <property type="protein sequence ID" value="OGL53501.1"/>
    <property type="molecule type" value="Genomic_DNA"/>
</dbReference>
<dbReference type="SMART" id="SM01211">
    <property type="entry name" value="GATase_5"/>
    <property type="match status" value="1"/>
</dbReference>
<dbReference type="PROSITE" id="PS51273">
    <property type="entry name" value="GATASE_TYPE_1"/>
    <property type="match status" value="1"/>
</dbReference>
<dbReference type="GO" id="GO:0005737">
    <property type="term" value="C:cytoplasm"/>
    <property type="evidence" value="ECO:0007669"/>
    <property type="project" value="UniProtKB-SubCell"/>
</dbReference>
<comment type="subcellular location">
    <subcellularLocation>
        <location evidence="8">Cytoplasm</location>
    </subcellularLocation>
</comment>
<evidence type="ECO:0000256" key="7">
    <source>
        <dbReference type="ARBA" id="ARBA00022962"/>
    </source>
</evidence>
<feature type="active site" description="Nucleophile" evidence="8">
    <location>
        <position position="86"/>
    </location>
</feature>
<comment type="caution">
    <text evidence="9">The sequence shown here is derived from an EMBL/GenBank/DDBJ whole genome shotgun (WGS) entry which is preliminary data.</text>
</comment>
<evidence type="ECO:0000256" key="3">
    <source>
        <dbReference type="ARBA" id="ARBA00022741"/>
    </source>
</evidence>
<keyword evidence="5 8" id="KW-0378">Hydrolase</keyword>
<evidence type="ECO:0000256" key="2">
    <source>
        <dbReference type="ARBA" id="ARBA00022598"/>
    </source>
</evidence>
<accession>A0A1F7SIA2</accession>
<keyword evidence="7 8" id="KW-0315">Glutamine amidotransferase</keyword>
<protein>
    <recommendedName>
        <fullName evidence="8">Phosphoribosylformylglycinamidine synthase subunit PurQ</fullName>
        <shortName evidence="8">FGAM synthase</shortName>
        <ecNumber evidence="8">6.3.5.3</ecNumber>
    </recommendedName>
    <alternativeName>
        <fullName evidence="8">Formylglycinamide ribonucleotide amidotransferase subunit I</fullName>
        <shortName evidence="8">FGAR amidotransferase I</shortName>
        <shortName evidence="8">FGAR-AT I</shortName>
    </alternativeName>
    <alternativeName>
        <fullName evidence="8">Glutaminase PurQ</fullName>
        <ecNumber evidence="8">3.5.1.2</ecNumber>
    </alternativeName>
    <alternativeName>
        <fullName evidence="8">Phosphoribosylformylglycinamidine synthase subunit I</fullName>
    </alternativeName>
</protein>
<dbReference type="CDD" id="cd01740">
    <property type="entry name" value="GATase1_FGAR_AT"/>
    <property type="match status" value="1"/>
</dbReference>
<dbReference type="GO" id="GO:0006189">
    <property type="term" value="P:'de novo' IMP biosynthetic process"/>
    <property type="evidence" value="ECO:0007669"/>
    <property type="project" value="UniProtKB-UniRule"/>
</dbReference>
<feature type="active site" evidence="8">
    <location>
        <position position="205"/>
    </location>
</feature>
<dbReference type="UniPathway" id="UPA00074">
    <property type="reaction ID" value="UER00128"/>
</dbReference>
<dbReference type="PIRSF" id="PIRSF001586">
    <property type="entry name" value="FGAM_synth_I"/>
    <property type="match status" value="1"/>
</dbReference>
<evidence type="ECO:0000256" key="1">
    <source>
        <dbReference type="ARBA" id="ARBA00022490"/>
    </source>
</evidence>
<dbReference type="NCBIfam" id="TIGR01737">
    <property type="entry name" value="FGAM_synth_I"/>
    <property type="match status" value="1"/>
</dbReference>
<sequence>MKFGIIVFPGSNCDHDCYHVIRHIVKEDAEYIWHKNEKLSNYDCIIVPGGFSYGDYLRTGAIARFSKIMKPVEEFAGRGGFVIGICNGFQILLEAGLLPGAMIKNKTLKFICKHVHVRVEDIDTPFTNSYKKGDVLKIPIAHADGNYFADPETIKILKRDNQIIFRYCNPQGEITEESNPNGSLENIAGICNKKRNVVGMMPHPERASEKVLGSDDGIKIWESIVRLVKDNK</sequence>
<dbReference type="PANTHER" id="PTHR47552">
    <property type="entry name" value="PHOSPHORIBOSYLFORMYLGLYCINAMIDINE SYNTHASE SUBUNIT PURQ"/>
    <property type="match status" value="1"/>
</dbReference>